<evidence type="ECO:0000313" key="2">
    <source>
        <dbReference type="Proteomes" id="UP000317209"/>
    </source>
</evidence>
<keyword evidence="2" id="KW-1185">Reference proteome</keyword>
<reference evidence="1 2" key="1">
    <citation type="submission" date="2019-06" db="EMBL/GenBank/DDBJ databases">
        <title>Sequencing the genomes of 1000 actinobacteria strains.</title>
        <authorList>
            <person name="Klenk H.-P."/>
        </authorList>
    </citation>
    <scope>NUCLEOTIDE SEQUENCE [LARGE SCALE GENOMIC DNA]</scope>
    <source>
        <strain evidence="1 2">DSM 20169</strain>
    </source>
</reference>
<evidence type="ECO:0000313" key="1">
    <source>
        <dbReference type="EMBL" id="TQL84888.1"/>
    </source>
</evidence>
<dbReference type="EMBL" id="VFOX01000001">
    <property type="protein sequence ID" value="TQL84888.1"/>
    <property type="molecule type" value="Genomic_DNA"/>
</dbReference>
<gene>
    <name evidence="1" type="ORF">FB560_0481</name>
</gene>
<name>A0A543BJA2_9MICO</name>
<proteinExistence type="predicted"/>
<dbReference type="RefSeq" id="WP_141870901.1">
    <property type="nucleotide sequence ID" value="NZ_VFOX01000001.1"/>
</dbReference>
<accession>A0A543BJA2</accession>
<sequence>MKIPAAAQLVTEDDYATWAHTTREWIERQISTPEASAALAAAEERDGLTISEHPFDRFVALNLLVRRGCAPEVSPEWIPDFPKPPAWATESAYDIAAGCGAAEITFYGRNHGEEVTVTVEEYHEIVLWPDLYDNGSEVGSHYTDGPSLTWDPAAAERLATKSASAAMRFAAALAAAAEELADINARDLTRFDQAGDAR</sequence>
<protein>
    <submittedName>
        <fullName evidence="1">Uncharacterized protein</fullName>
    </submittedName>
</protein>
<organism evidence="1 2">
    <name type="scientific">Microbacterium saperdae</name>
    <dbReference type="NCBI Taxonomy" id="69368"/>
    <lineage>
        <taxon>Bacteria</taxon>
        <taxon>Bacillati</taxon>
        <taxon>Actinomycetota</taxon>
        <taxon>Actinomycetes</taxon>
        <taxon>Micrococcales</taxon>
        <taxon>Microbacteriaceae</taxon>
        <taxon>Microbacterium</taxon>
    </lineage>
</organism>
<comment type="caution">
    <text evidence="1">The sequence shown here is derived from an EMBL/GenBank/DDBJ whole genome shotgun (WGS) entry which is preliminary data.</text>
</comment>
<dbReference type="Proteomes" id="UP000317209">
    <property type="component" value="Unassembled WGS sequence"/>
</dbReference>
<dbReference type="AlphaFoldDB" id="A0A543BJA2"/>